<dbReference type="Proteomes" id="UP001651158">
    <property type="component" value="Unassembled WGS sequence"/>
</dbReference>
<accession>A0ABR4QQG1</accession>
<reference evidence="1 2" key="1">
    <citation type="journal article" date="2022" name="Front. Cell. Infect. Microbiol.">
        <title>The Genomes of Two Strains of Taenia crassiceps the Animal Model for the Study of Human Cysticercosis.</title>
        <authorList>
            <person name="Bobes R.J."/>
            <person name="Estrada K."/>
            <person name="Rios-Valencia D.G."/>
            <person name="Calderon-Gallegos A."/>
            <person name="de la Torre P."/>
            <person name="Carrero J.C."/>
            <person name="Sanchez-Flores A."/>
            <person name="Laclette J.P."/>
        </authorList>
    </citation>
    <scope>NUCLEOTIDE SEQUENCE [LARGE SCALE GENOMIC DNA]</scope>
    <source>
        <strain evidence="1">WFUcys</strain>
    </source>
</reference>
<evidence type="ECO:0000313" key="2">
    <source>
        <dbReference type="Proteomes" id="UP001651158"/>
    </source>
</evidence>
<evidence type="ECO:0000313" key="1">
    <source>
        <dbReference type="EMBL" id="KAL5111949.1"/>
    </source>
</evidence>
<name>A0ABR4QQG1_9CEST</name>
<gene>
    <name evidence="1" type="ORF">TcWFU_004345</name>
</gene>
<protein>
    <submittedName>
        <fullName evidence="1">Uncharacterized protein</fullName>
    </submittedName>
</protein>
<keyword evidence="2" id="KW-1185">Reference proteome</keyword>
<dbReference type="EMBL" id="JAKROA010000001">
    <property type="protein sequence ID" value="KAL5111949.1"/>
    <property type="molecule type" value="Genomic_DNA"/>
</dbReference>
<organism evidence="1 2">
    <name type="scientific">Taenia crassiceps</name>
    <dbReference type="NCBI Taxonomy" id="6207"/>
    <lineage>
        <taxon>Eukaryota</taxon>
        <taxon>Metazoa</taxon>
        <taxon>Spiralia</taxon>
        <taxon>Lophotrochozoa</taxon>
        <taxon>Platyhelminthes</taxon>
        <taxon>Cestoda</taxon>
        <taxon>Eucestoda</taxon>
        <taxon>Cyclophyllidea</taxon>
        <taxon>Taeniidae</taxon>
        <taxon>Taenia</taxon>
    </lineage>
</organism>
<sequence>MLSPVVSIATALRRTKWRLGRAYPSTHMEPFEACGNYASLWSQRDRLPRLCKIYYSTTGIVVHSDRLTCCITWRWAFSAVKPVLPTASIDGRRRFIRWIAVTPSAVAEPFSASMLTM</sequence>
<comment type="caution">
    <text evidence="1">The sequence shown here is derived from an EMBL/GenBank/DDBJ whole genome shotgun (WGS) entry which is preliminary data.</text>
</comment>
<proteinExistence type="predicted"/>